<proteinExistence type="predicted"/>
<keyword evidence="4" id="KW-1185">Reference proteome</keyword>
<evidence type="ECO:0000256" key="1">
    <source>
        <dbReference type="SAM" id="MobiDB-lite"/>
    </source>
</evidence>
<accession>A0A180H425</accession>
<protein>
    <submittedName>
        <fullName evidence="2 3">Uncharacterized protein</fullName>
    </submittedName>
</protein>
<name>A0A180H425_PUCT1</name>
<feature type="region of interest" description="Disordered" evidence="1">
    <location>
        <begin position="59"/>
        <end position="124"/>
    </location>
</feature>
<dbReference type="VEuPathDB" id="FungiDB:PTTG_25278"/>
<dbReference type="AlphaFoldDB" id="A0A180H425"/>
<organism evidence="2">
    <name type="scientific">Puccinia triticina (isolate 1-1 / race 1 (BBBD))</name>
    <name type="common">Brown leaf rust fungus</name>
    <dbReference type="NCBI Taxonomy" id="630390"/>
    <lineage>
        <taxon>Eukaryota</taxon>
        <taxon>Fungi</taxon>
        <taxon>Dikarya</taxon>
        <taxon>Basidiomycota</taxon>
        <taxon>Pucciniomycotina</taxon>
        <taxon>Pucciniomycetes</taxon>
        <taxon>Pucciniales</taxon>
        <taxon>Pucciniaceae</taxon>
        <taxon>Puccinia</taxon>
    </lineage>
</organism>
<reference evidence="3" key="4">
    <citation type="submission" date="2025-05" db="UniProtKB">
        <authorList>
            <consortium name="EnsemblFungi"/>
        </authorList>
    </citation>
    <scope>IDENTIFICATION</scope>
    <source>
        <strain evidence="3">isolate 1-1 / race 1 (BBBD)</strain>
    </source>
</reference>
<reference evidence="2" key="1">
    <citation type="submission" date="2009-11" db="EMBL/GenBank/DDBJ databases">
        <authorList>
            <consortium name="The Broad Institute Genome Sequencing Platform"/>
            <person name="Ward D."/>
            <person name="Feldgarden M."/>
            <person name="Earl A."/>
            <person name="Young S.K."/>
            <person name="Zeng Q."/>
            <person name="Koehrsen M."/>
            <person name="Alvarado L."/>
            <person name="Berlin A."/>
            <person name="Bochicchio J."/>
            <person name="Borenstein D."/>
            <person name="Chapman S.B."/>
            <person name="Chen Z."/>
            <person name="Engels R."/>
            <person name="Freedman E."/>
            <person name="Gellesch M."/>
            <person name="Goldberg J."/>
            <person name="Griggs A."/>
            <person name="Gujja S."/>
            <person name="Heilman E."/>
            <person name="Heiman D."/>
            <person name="Hepburn T."/>
            <person name="Howarth C."/>
            <person name="Jen D."/>
            <person name="Larson L."/>
            <person name="Lewis B."/>
            <person name="Mehta T."/>
            <person name="Park D."/>
            <person name="Pearson M."/>
            <person name="Roberts A."/>
            <person name="Saif S."/>
            <person name="Shea T."/>
            <person name="Shenoy N."/>
            <person name="Sisk P."/>
            <person name="Stolte C."/>
            <person name="Sykes S."/>
            <person name="Thomson T."/>
            <person name="Walk T."/>
            <person name="White J."/>
            <person name="Yandava C."/>
            <person name="Izard J."/>
            <person name="Baranova O.V."/>
            <person name="Blanton J.M."/>
            <person name="Tanner A.C."/>
            <person name="Dewhirst F.E."/>
            <person name="Haas B."/>
            <person name="Nusbaum C."/>
            <person name="Birren B."/>
        </authorList>
    </citation>
    <scope>NUCLEOTIDE SEQUENCE [LARGE SCALE GENOMIC DNA]</scope>
    <source>
        <strain evidence="2">1-1 BBBD Race 1</strain>
    </source>
</reference>
<dbReference type="EMBL" id="ADAS02000002">
    <property type="protein sequence ID" value="OAV99735.1"/>
    <property type="molecule type" value="Genomic_DNA"/>
</dbReference>
<reference evidence="2" key="2">
    <citation type="submission" date="2016-05" db="EMBL/GenBank/DDBJ databases">
        <title>Comparative analysis highlights variable genome content of wheat rusts and divergence of the mating loci.</title>
        <authorList>
            <person name="Cuomo C.A."/>
            <person name="Bakkeren G."/>
            <person name="Szabo L."/>
            <person name="Khalil H."/>
            <person name="Joly D."/>
            <person name="Goldberg J."/>
            <person name="Young S."/>
            <person name="Zeng Q."/>
            <person name="Fellers J."/>
        </authorList>
    </citation>
    <scope>NUCLEOTIDE SEQUENCE [LARGE SCALE GENOMIC DNA]</scope>
    <source>
        <strain evidence="2">1-1 BBBD Race 1</strain>
    </source>
</reference>
<gene>
    <name evidence="2" type="ORF">PTTG_25278</name>
</gene>
<evidence type="ECO:0000313" key="3">
    <source>
        <dbReference type="EnsemblFungi" id="PTTG_25278-t43_1-p1"/>
    </source>
</evidence>
<sequence>MLIDKHKALVHISILLNILIDNIWNTALDVKLSASISRQSLSKPFEGKELSINTNFPSAAEKLDSSDSSNCHNKNQAEKLGDSLKALEIPSRIDGQENGESSGIGDEAGSHIVLGAPGIESGQA</sequence>
<dbReference type="EnsemblFungi" id="PTTG_25278-t43_1">
    <property type="protein sequence ID" value="PTTG_25278-t43_1-p1"/>
    <property type="gene ID" value="PTTG_25278"/>
</dbReference>
<dbReference type="Proteomes" id="UP000005240">
    <property type="component" value="Unassembled WGS sequence"/>
</dbReference>
<evidence type="ECO:0000313" key="4">
    <source>
        <dbReference type="Proteomes" id="UP000005240"/>
    </source>
</evidence>
<reference evidence="3 4" key="3">
    <citation type="journal article" date="2017" name="G3 (Bethesda)">
        <title>Comparative analysis highlights variable genome content of wheat rusts and divergence of the mating loci.</title>
        <authorList>
            <person name="Cuomo C.A."/>
            <person name="Bakkeren G."/>
            <person name="Khalil H.B."/>
            <person name="Panwar V."/>
            <person name="Joly D."/>
            <person name="Linning R."/>
            <person name="Sakthikumar S."/>
            <person name="Song X."/>
            <person name="Adiconis X."/>
            <person name="Fan L."/>
            <person name="Goldberg J.M."/>
            <person name="Levin J.Z."/>
            <person name="Young S."/>
            <person name="Zeng Q."/>
            <person name="Anikster Y."/>
            <person name="Bruce M."/>
            <person name="Wang M."/>
            <person name="Yin C."/>
            <person name="McCallum B."/>
            <person name="Szabo L.J."/>
            <person name="Hulbert S."/>
            <person name="Chen X."/>
            <person name="Fellers J.P."/>
        </authorList>
    </citation>
    <scope>NUCLEOTIDE SEQUENCE</scope>
    <source>
        <strain evidence="4">Isolate 1-1 / race 1 (BBBD)</strain>
        <strain evidence="3">isolate 1-1 / race 1 (BBBD)</strain>
    </source>
</reference>
<evidence type="ECO:0000313" key="2">
    <source>
        <dbReference type="EMBL" id="OAV99735.1"/>
    </source>
</evidence>